<comment type="caution">
    <text evidence="1">The sequence shown here is derived from an EMBL/GenBank/DDBJ whole genome shotgun (WGS) entry which is preliminary data.</text>
</comment>
<gene>
    <name evidence="1" type="ORF">HMN09_01325100</name>
</gene>
<keyword evidence="2" id="KW-1185">Reference proteome</keyword>
<evidence type="ECO:0000313" key="1">
    <source>
        <dbReference type="EMBL" id="KAF7289629.1"/>
    </source>
</evidence>
<accession>A0A8H6VVC1</accession>
<protein>
    <submittedName>
        <fullName evidence="1">NB-ARC domain-containing protein</fullName>
    </submittedName>
</protein>
<sequence>MDSAHGLPASSGPVAASPGDPATAWLDELLVAAEHLKAPDHFPAAQGVFDAIRRILSAVRNLKEPQVLKDLWEILVHTGIIVQNNENKTPEVRGLVSELLDQIQDEVDKLLSKQAGFEQRHQLLDSTTSSLRKYYNLLVDLQKKFTTGPNTIQMNIYGGTGGAGGAGKFGGPGGIGQGSAFNIEAPYATFNMSERYESLKQSNIILNYFQTDPANHS</sequence>
<reference evidence="1" key="1">
    <citation type="submission" date="2020-05" db="EMBL/GenBank/DDBJ databases">
        <title>Mycena genomes resolve the evolution of fungal bioluminescence.</title>
        <authorList>
            <person name="Tsai I.J."/>
        </authorList>
    </citation>
    <scope>NUCLEOTIDE SEQUENCE</scope>
    <source>
        <strain evidence="1">110903Hualien_Pintung</strain>
    </source>
</reference>
<dbReference type="Proteomes" id="UP000613580">
    <property type="component" value="Unassembled WGS sequence"/>
</dbReference>
<name>A0A8H6VVC1_MYCCL</name>
<proteinExistence type="predicted"/>
<organism evidence="1 2">
    <name type="scientific">Mycena chlorophos</name>
    <name type="common">Agaric fungus</name>
    <name type="synonym">Agaricus chlorophos</name>
    <dbReference type="NCBI Taxonomy" id="658473"/>
    <lineage>
        <taxon>Eukaryota</taxon>
        <taxon>Fungi</taxon>
        <taxon>Dikarya</taxon>
        <taxon>Basidiomycota</taxon>
        <taxon>Agaricomycotina</taxon>
        <taxon>Agaricomycetes</taxon>
        <taxon>Agaricomycetidae</taxon>
        <taxon>Agaricales</taxon>
        <taxon>Marasmiineae</taxon>
        <taxon>Mycenaceae</taxon>
        <taxon>Mycena</taxon>
    </lineage>
</organism>
<dbReference type="AlphaFoldDB" id="A0A8H6VVC1"/>
<evidence type="ECO:0000313" key="2">
    <source>
        <dbReference type="Proteomes" id="UP000613580"/>
    </source>
</evidence>
<dbReference type="EMBL" id="JACAZE010000028">
    <property type="protein sequence ID" value="KAF7289629.1"/>
    <property type="molecule type" value="Genomic_DNA"/>
</dbReference>